<dbReference type="RefSeq" id="WP_172596111.1">
    <property type="nucleotide sequence ID" value="NZ_LR130778.1"/>
</dbReference>
<comment type="similarity">
    <text evidence="1">Belongs to the carbohydrate kinase pfkB family.</text>
</comment>
<dbReference type="Gene3D" id="3.40.1190.20">
    <property type="match status" value="1"/>
</dbReference>
<dbReference type="GO" id="GO:0005988">
    <property type="term" value="P:lactose metabolic process"/>
    <property type="evidence" value="ECO:0007669"/>
    <property type="project" value="UniProtKB-KW"/>
</dbReference>
<dbReference type="FunFam" id="3.40.1190.20:FF:000001">
    <property type="entry name" value="Phosphofructokinase"/>
    <property type="match status" value="1"/>
</dbReference>
<gene>
    <name evidence="8" type="ORF">PATL70BA_1105</name>
</gene>
<dbReference type="KEGG" id="cbar:PATL70BA_1105"/>
<evidence type="ECO:0000313" key="8">
    <source>
        <dbReference type="EMBL" id="VDN46980.1"/>
    </source>
</evidence>
<dbReference type="GO" id="GO:0009024">
    <property type="term" value="F:tagatose-6-phosphate kinase activity"/>
    <property type="evidence" value="ECO:0007669"/>
    <property type="project" value="UniProtKB-EC"/>
</dbReference>
<evidence type="ECO:0000256" key="1">
    <source>
        <dbReference type="ARBA" id="ARBA00005380"/>
    </source>
</evidence>
<feature type="domain" description="Carbohydrate kinase PfkB" evidence="7">
    <location>
        <begin position="6"/>
        <end position="295"/>
    </location>
</feature>
<dbReference type="GO" id="GO:2001059">
    <property type="term" value="P:D-tagatose 6-phosphate catabolic process"/>
    <property type="evidence" value="ECO:0007669"/>
    <property type="project" value="UniProtKB-UniPathway"/>
</dbReference>
<dbReference type="GO" id="GO:0008443">
    <property type="term" value="F:phosphofructokinase activity"/>
    <property type="evidence" value="ECO:0007669"/>
    <property type="project" value="TreeGrafter"/>
</dbReference>
<reference evidence="8 9" key="1">
    <citation type="submission" date="2018-09" db="EMBL/GenBank/DDBJ databases">
        <authorList>
            <person name="Postec A."/>
        </authorList>
    </citation>
    <scope>NUCLEOTIDE SEQUENCE [LARGE SCALE GENOMIC DNA]</scope>
    <source>
        <strain evidence="8">70B-A</strain>
    </source>
</reference>
<evidence type="ECO:0000256" key="5">
    <source>
        <dbReference type="ARBA" id="ARBA00022840"/>
    </source>
</evidence>
<evidence type="ECO:0000256" key="3">
    <source>
        <dbReference type="ARBA" id="ARBA00022741"/>
    </source>
</evidence>
<dbReference type="PANTHER" id="PTHR46566">
    <property type="entry name" value="1-PHOSPHOFRUCTOKINASE-RELATED"/>
    <property type="match status" value="1"/>
</dbReference>
<organism evidence="8 9">
    <name type="scientific">Petrocella atlantisensis</name>
    <dbReference type="NCBI Taxonomy" id="2173034"/>
    <lineage>
        <taxon>Bacteria</taxon>
        <taxon>Bacillati</taxon>
        <taxon>Bacillota</taxon>
        <taxon>Clostridia</taxon>
        <taxon>Lachnospirales</taxon>
        <taxon>Vallitaleaceae</taxon>
        <taxon>Petrocella</taxon>
    </lineage>
</organism>
<dbReference type="AlphaFoldDB" id="A0A3P7P0H7"/>
<dbReference type="PANTHER" id="PTHR46566:SF1">
    <property type="entry name" value="1-PHOSPHOFRUCTOKINASE"/>
    <property type="match status" value="1"/>
</dbReference>
<dbReference type="GO" id="GO:0005829">
    <property type="term" value="C:cytosol"/>
    <property type="evidence" value="ECO:0007669"/>
    <property type="project" value="TreeGrafter"/>
</dbReference>
<dbReference type="GO" id="GO:0016052">
    <property type="term" value="P:carbohydrate catabolic process"/>
    <property type="evidence" value="ECO:0007669"/>
    <property type="project" value="UniProtKB-ARBA"/>
</dbReference>
<dbReference type="SUPFAM" id="SSF53613">
    <property type="entry name" value="Ribokinase-like"/>
    <property type="match status" value="1"/>
</dbReference>
<keyword evidence="4 8" id="KW-0418">Kinase</keyword>
<dbReference type="InterPro" id="IPR017583">
    <property type="entry name" value="Tagatose/fructose_Pkinase"/>
</dbReference>
<dbReference type="PROSITE" id="PS00584">
    <property type="entry name" value="PFKB_KINASES_2"/>
    <property type="match status" value="1"/>
</dbReference>
<dbReference type="InterPro" id="IPR002173">
    <property type="entry name" value="Carboh/pur_kinase_PfkB_CS"/>
</dbReference>
<evidence type="ECO:0000256" key="6">
    <source>
        <dbReference type="PIRNR" id="PIRNR000535"/>
    </source>
</evidence>
<dbReference type="GO" id="GO:0044281">
    <property type="term" value="P:small molecule metabolic process"/>
    <property type="evidence" value="ECO:0007669"/>
    <property type="project" value="UniProtKB-ARBA"/>
</dbReference>
<dbReference type="Proteomes" id="UP000279029">
    <property type="component" value="Chromosome"/>
</dbReference>
<dbReference type="PIRSF" id="PIRSF000535">
    <property type="entry name" value="1PFK/6PFK/LacC"/>
    <property type="match status" value="1"/>
</dbReference>
<comment type="similarity">
    <text evidence="6">Belongs to the carbohydrate kinase PfkB family. LacC subfamily.</text>
</comment>
<dbReference type="EC" id="2.7.1.144" evidence="6"/>
<dbReference type="GO" id="GO:0005524">
    <property type="term" value="F:ATP binding"/>
    <property type="evidence" value="ECO:0007669"/>
    <property type="project" value="UniProtKB-KW"/>
</dbReference>
<proteinExistence type="inferred from homology"/>
<keyword evidence="6" id="KW-0423">Lactose metabolism</keyword>
<dbReference type="Pfam" id="PF00294">
    <property type="entry name" value="PfkB"/>
    <property type="match status" value="1"/>
</dbReference>
<protein>
    <recommendedName>
        <fullName evidence="6">Tagatose-6-phosphate kinase</fullName>
        <ecNumber evidence="6">2.7.1.144</ecNumber>
    </recommendedName>
</protein>
<evidence type="ECO:0000313" key="9">
    <source>
        <dbReference type="Proteomes" id="UP000279029"/>
    </source>
</evidence>
<keyword evidence="9" id="KW-1185">Reference proteome</keyword>
<accession>A0A3P7P0H7</accession>
<dbReference type="EMBL" id="LR130778">
    <property type="protein sequence ID" value="VDN46980.1"/>
    <property type="molecule type" value="Genomic_DNA"/>
</dbReference>
<dbReference type="UniPathway" id="UPA00704">
    <property type="reaction ID" value="UER00715"/>
</dbReference>
<name>A0A3P7P0H7_9FIRM</name>
<evidence type="ECO:0000259" key="7">
    <source>
        <dbReference type="Pfam" id="PF00294"/>
    </source>
</evidence>
<dbReference type="CDD" id="cd01164">
    <property type="entry name" value="FruK_PfkB_like"/>
    <property type="match status" value="1"/>
</dbReference>
<comment type="catalytic activity">
    <reaction evidence="6">
        <text>D-tagatofuranose 6-phosphate + ATP = D-tagatofuranose 1,6-bisphosphate + ADP + H(+)</text>
        <dbReference type="Rhea" id="RHEA:12420"/>
        <dbReference type="ChEBI" id="CHEBI:15378"/>
        <dbReference type="ChEBI" id="CHEBI:30616"/>
        <dbReference type="ChEBI" id="CHEBI:58694"/>
        <dbReference type="ChEBI" id="CHEBI:58695"/>
        <dbReference type="ChEBI" id="CHEBI:456216"/>
        <dbReference type="EC" id="2.7.1.144"/>
    </reaction>
</comment>
<dbReference type="InterPro" id="IPR011611">
    <property type="entry name" value="PfkB_dom"/>
</dbReference>
<dbReference type="NCBIfam" id="TIGR03168">
    <property type="entry name" value="1-PFK"/>
    <property type="match status" value="1"/>
</dbReference>
<keyword evidence="3 6" id="KW-0547">Nucleotide-binding</keyword>
<dbReference type="InterPro" id="IPR029056">
    <property type="entry name" value="Ribokinase-like"/>
</dbReference>
<sequence>MITTVTLNPAIDKIIEIRGLTVGQVHRAQRQVVTLGGKSINVARIISSLNEATKAICFAGRDNFEGIKNHAEADGIPIDAILVSGSTRTNVKIVEPDQNYRTTDINEIGFKVTDDEREAMTTKILEAGKNSEYVVLSGSLPEGIPNRYYREIAEKLKGVTKVIIDADDRILLESLKGSPYLIKPNIHELEAALDMKLESKESIVHACKKVIDDYGVNYVLVSMGEEGSILVSERYALSAGILPLKVVSTVGAGDAMLAGFIYGLKTHQDCDELDCLIKALSYGVASSSIAISTQSHMPIEALTLTVRAKEVAISRL</sequence>
<keyword evidence="5 6" id="KW-0067">ATP-binding</keyword>
<evidence type="ECO:0000256" key="2">
    <source>
        <dbReference type="ARBA" id="ARBA00022679"/>
    </source>
</evidence>
<keyword evidence="2 6" id="KW-0808">Transferase</keyword>
<comment type="pathway">
    <text evidence="6">Carbohydrate metabolism; D-tagatose 6-phosphate degradation; D-glyceraldehyde 3-phosphate and glycerone phosphate from D-tagatose 6-phosphate: step 1/2.</text>
</comment>
<evidence type="ECO:0000256" key="4">
    <source>
        <dbReference type="ARBA" id="ARBA00022777"/>
    </source>
</evidence>